<proteinExistence type="predicted"/>
<dbReference type="CDD" id="cd00075">
    <property type="entry name" value="HATPase"/>
    <property type="match status" value="1"/>
</dbReference>
<feature type="compositionally biased region" description="Basic and acidic residues" evidence="6">
    <location>
        <begin position="637"/>
        <end position="649"/>
    </location>
</feature>
<keyword evidence="5" id="KW-0418">Kinase</keyword>
<dbReference type="EC" id="2.7.13.3" evidence="2"/>
<reference evidence="9" key="1">
    <citation type="submission" date="2021-04" db="EMBL/GenBank/DDBJ databases">
        <title>Biosynthetic gene clusters of Dactylosporangioum roseum.</title>
        <authorList>
            <person name="Hartkoorn R.C."/>
            <person name="Beaudoing E."/>
            <person name="Hot D."/>
            <person name="Moureu S."/>
        </authorList>
    </citation>
    <scope>NUCLEOTIDE SEQUENCE</scope>
    <source>
        <strain evidence="9">NRRL B-16295</strain>
    </source>
</reference>
<evidence type="ECO:0000256" key="4">
    <source>
        <dbReference type="ARBA" id="ARBA00022679"/>
    </source>
</evidence>
<feature type="domain" description="Nitrate/nitrite sensing protein" evidence="8">
    <location>
        <begin position="48"/>
        <end position="260"/>
    </location>
</feature>
<feature type="compositionally biased region" description="Basic and acidic residues" evidence="6">
    <location>
        <begin position="582"/>
        <end position="601"/>
    </location>
</feature>
<dbReference type="Gene3D" id="3.30.565.10">
    <property type="entry name" value="Histidine kinase-like ATPase, C-terminal domain"/>
    <property type="match status" value="1"/>
</dbReference>
<gene>
    <name evidence="9" type="ORF">Drose_11990</name>
</gene>
<dbReference type="PANTHER" id="PTHR45436:SF5">
    <property type="entry name" value="SENSOR HISTIDINE KINASE TRCS"/>
    <property type="match status" value="1"/>
</dbReference>
<dbReference type="Proteomes" id="UP001058271">
    <property type="component" value="Chromosome"/>
</dbReference>
<dbReference type="EMBL" id="CP073721">
    <property type="protein sequence ID" value="UWZ38873.1"/>
    <property type="molecule type" value="Genomic_DNA"/>
</dbReference>
<accession>A0ABY5Z9V6</accession>
<evidence type="ECO:0000313" key="10">
    <source>
        <dbReference type="Proteomes" id="UP001058271"/>
    </source>
</evidence>
<dbReference type="InterPro" id="IPR013587">
    <property type="entry name" value="Nitrate/nitrite_sensing"/>
</dbReference>
<protein>
    <recommendedName>
        <fullName evidence="2">histidine kinase</fullName>
        <ecNumber evidence="2">2.7.13.3</ecNumber>
    </recommendedName>
</protein>
<feature type="compositionally biased region" description="Basic and acidic residues" evidence="6">
    <location>
        <begin position="536"/>
        <end position="548"/>
    </location>
</feature>
<evidence type="ECO:0000256" key="6">
    <source>
        <dbReference type="SAM" id="MobiDB-lite"/>
    </source>
</evidence>
<feature type="compositionally biased region" description="Gly residues" evidence="6">
    <location>
        <begin position="604"/>
        <end position="622"/>
    </location>
</feature>
<dbReference type="RefSeq" id="WP_260728261.1">
    <property type="nucleotide sequence ID" value="NZ_BAAABS010000041.1"/>
</dbReference>
<evidence type="ECO:0000256" key="5">
    <source>
        <dbReference type="ARBA" id="ARBA00022777"/>
    </source>
</evidence>
<organism evidence="9 10">
    <name type="scientific">Dactylosporangium roseum</name>
    <dbReference type="NCBI Taxonomy" id="47989"/>
    <lineage>
        <taxon>Bacteria</taxon>
        <taxon>Bacillati</taxon>
        <taxon>Actinomycetota</taxon>
        <taxon>Actinomycetes</taxon>
        <taxon>Micromonosporales</taxon>
        <taxon>Micromonosporaceae</taxon>
        <taxon>Dactylosporangium</taxon>
    </lineage>
</organism>
<dbReference type="Pfam" id="PF02518">
    <property type="entry name" value="HATPase_c"/>
    <property type="match status" value="1"/>
</dbReference>
<keyword evidence="3" id="KW-0597">Phosphoprotein</keyword>
<evidence type="ECO:0000313" key="9">
    <source>
        <dbReference type="EMBL" id="UWZ38873.1"/>
    </source>
</evidence>
<comment type="catalytic activity">
    <reaction evidence="1">
        <text>ATP + protein L-histidine = ADP + protein N-phospho-L-histidine.</text>
        <dbReference type="EC" id="2.7.13.3"/>
    </reaction>
</comment>
<dbReference type="InterPro" id="IPR003594">
    <property type="entry name" value="HATPase_dom"/>
</dbReference>
<evidence type="ECO:0000259" key="8">
    <source>
        <dbReference type="Pfam" id="PF08376"/>
    </source>
</evidence>
<feature type="compositionally biased region" description="Pro residues" evidence="6">
    <location>
        <begin position="549"/>
        <end position="558"/>
    </location>
</feature>
<evidence type="ECO:0000256" key="1">
    <source>
        <dbReference type="ARBA" id="ARBA00000085"/>
    </source>
</evidence>
<sequence>MILRRRHALLLLLAVMWAFGTYHSGRTALTHFQDRATAVDLVEPAQPVIAALQEERRLTALVLAGPGRPDELAAQRARTDQAAARLRESAGRARVGWSGTPAGGAAARLLDRLAALAAIRTGVDDRSLDARQAAAAYTETTGAALQLAAAIWPRTDPAAAERQRALAALTRAGELLAREDALISGARATFTDADRTELAQLAGARRLLHADAAAALAAPDRARLDALPDTGLAAAEDALVRGTGAPDAAAWRAAAGPALAAERGIVAAGLGEGTAGLAPAGVSAIVQVGLFGGLGLVAVLAAYALARRRDAPAAEPDDGTATVLLTLSRRNQALLHRQLAVLDELERRENDTGDLAALFRADHLAAQLRRNVEKAIILGGGAPGRRWRRPVPVVDVARAAAASVERYGAVMVASVDPAGLAGPAVGDVTHLLTELIDNATRCSPGDSTVWVTGELGLTAYTVVVQDRGPGMTAGELAAARDALARPFRPAGPERTGLRLAGRLARTHAVEIDLEEAPRGGIAARVRIPLGLMVLDDDPHPDPPRRPEPPDPGVPPGLPEPRQDGLPQRAPGPVPVAAGFAWRRADRPPPVDRTARFRDRLAARGRGGPGADPGGDDTGGTSAGDGRPDVAAPTVELPMRHSTVDDTAQR</sequence>
<evidence type="ECO:0000256" key="3">
    <source>
        <dbReference type="ARBA" id="ARBA00022553"/>
    </source>
</evidence>
<dbReference type="SUPFAM" id="SSF55874">
    <property type="entry name" value="ATPase domain of HSP90 chaperone/DNA topoisomerase II/histidine kinase"/>
    <property type="match status" value="1"/>
</dbReference>
<name>A0ABY5Z9V6_9ACTN</name>
<dbReference type="PANTHER" id="PTHR45436">
    <property type="entry name" value="SENSOR HISTIDINE KINASE YKOH"/>
    <property type="match status" value="1"/>
</dbReference>
<dbReference type="InterPro" id="IPR050428">
    <property type="entry name" value="TCS_sensor_his_kinase"/>
</dbReference>
<evidence type="ECO:0000259" key="7">
    <source>
        <dbReference type="Pfam" id="PF02518"/>
    </source>
</evidence>
<dbReference type="InterPro" id="IPR036890">
    <property type="entry name" value="HATPase_C_sf"/>
</dbReference>
<feature type="domain" description="Histidine kinase/HSP90-like ATPase" evidence="7">
    <location>
        <begin position="428"/>
        <end position="529"/>
    </location>
</feature>
<keyword evidence="4" id="KW-0808">Transferase</keyword>
<keyword evidence="10" id="KW-1185">Reference proteome</keyword>
<dbReference type="Pfam" id="PF08376">
    <property type="entry name" value="NIT"/>
    <property type="match status" value="1"/>
</dbReference>
<feature type="region of interest" description="Disordered" evidence="6">
    <location>
        <begin position="532"/>
        <end position="649"/>
    </location>
</feature>
<evidence type="ECO:0000256" key="2">
    <source>
        <dbReference type="ARBA" id="ARBA00012438"/>
    </source>
</evidence>